<comment type="cofactor">
    <cofactor evidence="1">
        <name>heme</name>
        <dbReference type="ChEBI" id="CHEBI:30413"/>
    </cofactor>
</comment>
<organism evidence="6">
    <name type="scientific">Dichomitus squalens</name>
    <dbReference type="NCBI Taxonomy" id="114155"/>
    <lineage>
        <taxon>Eukaryota</taxon>
        <taxon>Fungi</taxon>
        <taxon>Dikarya</taxon>
        <taxon>Basidiomycota</taxon>
        <taxon>Agaricomycotina</taxon>
        <taxon>Agaricomycetes</taxon>
        <taxon>Polyporales</taxon>
        <taxon>Polyporaceae</taxon>
        <taxon>Dichomitus</taxon>
    </lineage>
</organism>
<keyword evidence="4" id="KW-0560">Oxidoreductase</keyword>
<evidence type="ECO:0000256" key="2">
    <source>
        <dbReference type="ARBA" id="ARBA00010617"/>
    </source>
</evidence>
<evidence type="ECO:0000256" key="3">
    <source>
        <dbReference type="ARBA" id="ARBA00022723"/>
    </source>
</evidence>
<name>A0A4Q9MA69_9APHY</name>
<accession>A0A4Q9MA69</accession>
<evidence type="ECO:0000256" key="4">
    <source>
        <dbReference type="ARBA" id="ARBA00023002"/>
    </source>
</evidence>
<dbReference type="EMBL" id="ML143516">
    <property type="protein sequence ID" value="TBU23088.1"/>
    <property type="molecule type" value="Genomic_DNA"/>
</dbReference>
<sequence>VSTHTLYDVAAGPEYIRPLREEIQAITATDSWSKAALDKMAKLGSLLRESIRCHGVALNLLTLKRMAMKDITLIDGTYISKGTLLAATAHPM</sequence>
<comment type="similarity">
    <text evidence="2">Belongs to the cytochrome P450 family.</text>
</comment>
<dbReference type="GO" id="GO:0016705">
    <property type="term" value="F:oxidoreductase activity, acting on paired donors, with incorporation or reduction of molecular oxygen"/>
    <property type="evidence" value="ECO:0007669"/>
    <property type="project" value="InterPro"/>
</dbReference>
<evidence type="ECO:0000256" key="1">
    <source>
        <dbReference type="ARBA" id="ARBA00001971"/>
    </source>
</evidence>
<dbReference type="GO" id="GO:0004497">
    <property type="term" value="F:monooxygenase activity"/>
    <property type="evidence" value="ECO:0007669"/>
    <property type="project" value="InterPro"/>
</dbReference>
<evidence type="ECO:0000313" key="8">
    <source>
        <dbReference type="Proteomes" id="UP000292082"/>
    </source>
</evidence>
<gene>
    <name evidence="7" type="ORF">BD310DRAFT_785757</name>
    <name evidence="6" type="ORF">BD311DRAFT_599394</name>
</gene>
<dbReference type="Proteomes" id="UP000292082">
    <property type="component" value="Unassembled WGS sequence"/>
</dbReference>
<feature type="non-terminal residue" evidence="6">
    <location>
        <position position="92"/>
    </location>
</feature>
<dbReference type="GO" id="GO:0020037">
    <property type="term" value="F:heme binding"/>
    <property type="evidence" value="ECO:0007669"/>
    <property type="project" value="InterPro"/>
</dbReference>
<dbReference type="Proteomes" id="UP000292957">
    <property type="component" value="Unassembled WGS sequence"/>
</dbReference>
<keyword evidence="5" id="KW-0408">Iron</keyword>
<dbReference type="GO" id="GO:0005506">
    <property type="term" value="F:iron ion binding"/>
    <property type="evidence" value="ECO:0007669"/>
    <property type="project" value="InterPro"/>
</dbReference>
<reference evidence="6 8" key="1">
    <citation type="submission" date="2019-01" db="EMBL/GenBank/DDBJ databases">
        <title>Draft genome sequences of three monokaryotic isolates of the white-rot basidiomycete fungus Dichomitus squalens.</title>
        <authorList>
            <consortium name="DOE Joint Genome Institute"/>
            <person name="Lopez S.C."/>
            <person name="Andreopoulos B."/>
            <person name="Pangilinan J."/>
            <person name="Lipzen A."/>
            <person name="Riley R."/>
            <person name="Ahrendt S."/>
            <person name="Ng V."/>
            <person name="Barry K."/>
            <person name="Daum C."/>
            <person name="Grigoriev I.V."/>
            <person name="Hilden K.S."/>
            <person name="Makela M.R."/>
            <person name="de Vries R.P."/>
        </authorList>
    </citation>
    <scope>NUCLEOTIDE SEQUENCE [LARGE SCALE GENOMIC DNA]</scope>
    <source>
        <strain evidence="7 8">CBS 464.89</strain>
        <strain evidence="6">OM18370.1</strain>
    </source>
</reference>
<dbReference type="EMBL" id="ML145269">
    <property type="protein sequence ID" value="TBU52041.1"/>
    <property type="molecule type" value="Genomic_DNA"/>
</dbReference>
<dbReference type="InterPro" id="IPR001128">
    <property type="entry name" value="Cyt_P450"/>
</dbReference>
<dbReference type="OrthoDB" id="2690604at2759"/>
<dbReference type="InterPro" id="IPR036396">
    <property type="entry name" value="Cyt_P450_sf"/>
</dbReference>
<dbReference type="PANTHER" id="PTHR46206">
    <property type="entry name" value="CYTOCHROME P450"/>
    <property type="match status" value="1"/>
</dbReference>
<dbReference type="SUPFAM" id="SSF48264">
    <property type="entry name" value="Cytochrome P450"/>
    <property type="match status" value="1"/>
</dbReference>
<evidence type="ECO:0000256" key="5">
    <source>
        <dbReference type="ARBA" id="ARBA00023004"/>
    </source>
</evidence>
<dbReference type="Gene3D" id="1.10.630.10">
    <property type="entry name" value="Cytochrome P450"/>
    <property type="match status" value="1"/>
</dbReference>
<dbReference type="Pfam" id="PF00067">
    <property type="entry name" value="p450"/>
    <property type="match status" value="1"/>
</dbReference>
<evidence type="ECO:0000313" key="7">
    <source>
        <dbReference type="EMBL" id="TBU52041.1"/>
    </source>
</evidence>
<protein>
    <submittedName>
        <fullName evidence="6">Uncharacterized protein</fullName>
    </submittedName>
</protein>
<evidence type="ECO:0000313" key="6">
    <source>
        <dbReference type="EMBL" id="TBU23088.1"/>
    </source>
</evidence>
<feature type="non-terminal residue" evidence="6">
    <location>
        <position position="1"/>
    </location>
</feature>
<keyword evidence="8" id="KW-1185">Reference proteome</keyword>
<dbReference type="AlphaFoldDB" id="A0A4Q9MA69"/>
<keyword evidence="3" id="KW-0479">Metal-binding</keyword>
<proteinExistence type="inferred from homology"/>